<proteinExistence type="predicted"/>
<comment type="caution">
    <text evidence="4">The sequence shown here is derived from an EMBL/GenBank/DDBJ whole genome shotgun (WGS) entry which is preliminary data.</text>
</comment>
<dbReference type="PANTHER" id="PTHR43046:SF16">
    <property type="entry name" value="ADP-RIBOSE PYROPHOSPHATASE YJHB-RELATED"/>
    <property type="match status" value="1"/>
</dbReference>
<dbReference type="Pfam" id="PF00293">
    <property type="entry name" value="NUDIX"/>
    <property type="match status" value="1"/>
</dbReference>
<dbReference type="RefSeq" id="WP_200685999.1">
    <property type="nucleotide sequence ID" value="NZ_JAEPRQ010000003.1"/>
</dbReference>
<dbReference type="GO" id="GO:0016787">
    <property type="term" value="F:hydrolase activity"/>
    <property type="evidence" value="ECO:0007669"/>
    <property type="project" value="UniProtKB-KW"/>
</dbReference>
<sequence>MAVVASEAGYFHNEEAPFHGAKLLLMEGGRLLTCLRDDFEHIPFPAHWDLPGGGREGSESALTCALRELAEEFGLHLPPNRLRGRVFPSHQRPDMVSWLFTGNLTAGDIAAIRFGDEGQEWRMMPVAEYIAHPRAVPHFRRWITTVLEE</sequence>
<dbReference type="PROSITE" id="PS00893">
    <property type="entry name" value="NUDIX_BOX"/>
    <property type="match status" value="1"/>
</dbReference>
<dbReference type="EMBL" id="JAEPRQ010000003">
    <property type="protein sequence ID" value="MBK4216265.1"/>
    <property type="molecule type" value="Genomic_DNA"/>
</dbReference>
<reference evidence="4" key="1">
    <citation type="submission" date="2021-01" db="EMBL/GenBank/DDBJ databases">
        <title>Paracoccus amoyensis sp. nov., isolated from the surface seawater along the coast of Xiamen Island, China.</title>
        <authorList>
            <person name="Lyu L."/>
        </authorList>
    </citation>
    <scope>NUCLEOTIDE SEQUENCE</scope>
    <source>
        <strain evidence="4">MJ17</strain>
    </source>
</reference>
<protein>
    <submittedName>
        <fullName evidence="4">NUDIX hydrolase</fullName>
    </submittedName>
</protein>
<dbReference type="InterPro" id="IPR000086">
    <property type="entry name" value="NUDIX_hydrolase_dom"/>
</dbReference>
<feature type="domain" description="Nudix hydrolase" evidence="3">
    <location>
        <begin position="16"/>
        <end position="149"/>
    </location>
</feature>
<organism evidence="4 5">
    <name type="scientific">Paracoccus caeni</name>
    <dbReference type="NCBI Taxonomy" id="657651"/>
    <lineage>
        <taxon>Bacteria</taxon>
        <taxon>Pseudomonadati</taxon>
        <taxon>Pseudomonadota</taxon>
        <taxon>Alphaproteobacteria</taxon>
        <taxon>Rhodobacterales</taxon>
        <taxon>Paracoccaceae</taxon>
        <taxon>Paracoccus</taxon>
    </lineage>
</organism>
<keyword evidence="5" id="KW-1185">Reference proteome</keyword>
<evidence type="ECO:0000256" key="1">
    <source>
        <dbReference type="ARBA" id="ARBA00001946"/>
    </source>
</evidence>
<accession>A0A934SF65</accession>
<evidence type="ECO:0000256" key="2">
    <source>
        <dbReference type="ARBA" id="ARBA00022801"/>
    </source>
</evidence>
<name>A0A934SF65_9RHOB</name>
<keyword evidence="2 4" id="KW-0378">Hydrolase</keyword>
<dbReference type="Gene3D" id="3.90.79.10">
    <property type="entry name" value="Nucleoside Triphosphate Pyrophosphohydrolase"/>
    <property type="match status" value="1"/>
</dbReference>
<comment type="cofactor">
    <cofactor evidence="1">
        <name>Mg(2+)</name>
        <dbReference type="ChEBI" id="CHEBI:18420"/>
    </cofactor>
</comment>
<dbReference type="InterPro" id="IPR020084">
    <property type="entry name" value="NUDIX_hydrolase_CS"/>
</dbReference>
<dbReference type="CDD" id="cd04682">
    <property type="entry name" value="NUDIX_Hydrolase"/>
    <property type="match status" value="1"/>
</dbReference>
<dbReference type="AlphaFoldDB" id="A0A934SF65"/>
<dbReference type="SUPFAM" id="SSF55811">
    <property type="entry name" value="Nudix"/>
    <property type="match status" value="1"/>
</dbReference>
<evidence type="ECO:0000313" key="5">
    <source>
        <dbReference type="Proteomes" id="UP000640485"/>
    </source>
</evidence>
<dbReference type="PANTHER" id="PTHR43046">
    <property type="entry name" value="GDP-MANNOSE MANNOSYL HYDROLASE"/>
    <property type="match status" value="1"/>
</dbReference>
<dbReference type="Proteomes" id="UP000640485">
    <property type="component" value="Unassembled WGS sequence"/>
</dbReference>
<dbReference type="PROSITE" id="PS51462">
    <property type="entry name" value="NUDIX"/>
    <property type="match status" value="1"/>
</dbReference>
<evidence type="ECO:0000259" key="3">
    <source>
        <dbReference type="PROSITE" id="PS51462"/>
    </source>
</evidence>
<evidence type="ECO:0000313" key="4">
    <source>
        <dbReference type="EMBL" id="MBK4216265.1"/>
    </source>
</evidence>
<dbReference type="InterPro" id="IPR015797">
    <property type="entry name" value="NUDIX_hydrolase-like_dom_sf"/>
</dbReference>
<gene>
    <name evidence="4" type="ORF">JJJ17_10040</name>
</gene>